<sequence length="298" mass="32938">MIAEFDAHLRDVAGLADATRLYSRRYAREFLRSVFGTRPISWSHVQPRHVRAYVAGYGTTGRCAAAGVAAGAVRRFLRWLEFRGRIDPALVAAVPTFRRWRHAGLPRPLTDDQYRAVLAVTDRATALGRRGYAMILCMGDLGLRCGEVAALTLGDLDATAGTLRIAAGKSRRDRVLPLPDRVRQALADYVRRDRPASDDPHLFLRDRFPAGGAVTRDIVREAARRAFARVPGCERHTGTHVLRHTAATRLHRAGADLKRVADVLGHRSLDTTAGYAKVDRARLDAVARPWPIAGEVRS</sequence>
<evidence type="ECO:0000256" key="1">
    <source>
        <dbReference type="ARBA" id="ARBA00022908"/>
    </source>
</evidence>
<evidence type="ECO:0000256" key="3">
    <source>
        <dbReference type="ARBA" id="ARBA00023172"/>
    </source>
</evidence>
<keyword evidence="1" id="KW-0229">DNA integration</keyword>
<dbReference type="Pfam" id="PF00589">
    <property type="entry name" value="Phage_integrase"/>
    <property type="match status" value="1"/>
</dbReference>
<dbReference type="InterPro" id="IPR013762">
    <property type="entry name" value="Integrase-like_cat_sf"/>
</dbReference>
<dbReference type="GO" id="GO:0006310">
    <property type="term" value="P:DNA recombination"/>
    <property type="evidence" value="ECO:0007669"/>
    <property type="project" value="UniProtKB-KW"/>
</dbReference>
<dbReference type="PROSITE" id="PS51898">
    <property type="entry name" value="TYR_RECOMBINASE"/>
    <property type="match status" value="1"/>
</dbReference>
<dbReference type="Proteomes" id="UP000503447">
    <property type="component" value="Chromosome"/>
</dbReference>
<dbReference type="InterPro" id="IPR050090">
    <property type="entry name" value="Tyrosine_recombinase_XerCD"/>
</dbReference>
<dbReference type="GO" id="GO:0015074">
    <property type="term" value="P:DNA integration"/>
    <property type="evidence" value="ECO:0007669"/>
    <property type="project" value="UniProtKB-KW"/>
</dbReference>
<evidence type="ECO:0000259" key="6">
    <source>
        <dbReference type="PROSITE" id="PS51900"/>
    </source>
</evidence>
<dbReference type="InterPro" id="IPR002104">
    <property type="entry name" value="Integrase_catalytic"/>
</dbReference>
<dbReference type="InterPro" id="IPR011010">
    <property type="entry name" value="DNA_brk_join_enz"/>
</dbReference>
<dbReference type="Gene3D" id="1.10.443.10">
    <property type="entry name" value="Intergrase catalytic core"/>
    <property type="match status" value="1"/>
</dbReference>
<dbReference type="PANTHER" id="PTHR30349:SF90">
    <property type="entry name" value="TYROSINE RECOMBINASE XERD"/>
    <property type="match status" value="1"/>
</dbReference>
<evidence type="ECO:0000313" key="8">
    <source>
        <dbReference type="Proteomes" id="UP000503447"/>
    </source>
</evidence>
<dbReference type="PROSITE" id="PS51900">
    <property type="entry name" value="CB"/>
    <property type="match status" value="1"/>
</dbReference>
<feature type="domain" description="Core-binding (CB)" evidence="6">
    <location>
        <begin position="1"/>
        <end position="81"/>
    </location>
</feature>
<dbReference type="EMBL" id="CP053452">
    <property type="protein sequence ID" value="QJX01156.1"/>
    <property type="molecule type" value="Genomic_DNA"/>
</dbReference>
<keyword evidence="3" id="KW-0233">DNA recombination</keyword>
<feature type="domain" description="Tyr recombinase" evidence="5">
    <location>
        <begin position="104"/>
        <end position="288"/>
    </location>
</feature>
<gene>
    <name evidence="7" type="ORF">FTUN_8795</name>
</gene>
<accession>A0A6M5Z514</accession>
<organism evidence="7 8">
    <name type="scientific">Frigoriglobus tundricola</name>
    <dbReference type="NCBI Taxonomy" id="2774151"/>
    <lineage>
        <taxon>Bacteria</taxon>
        <taxon>Pseudomonadati</taxon>
        <taxon>Planctomycetota</taxon>
        <taxon>Planctomycetia</taxon>
        <taxon>Gemmatales</taxon>
        <taxon>Gemmataceae</taxon>
        <taxon>Frigoriglobus</taxon>
    </lineage>
</organism>
<keyword evidence="8" id="KW-1185">Reference proteome</keyword>
<evidence type="ECO:0008006" key="9">
    <source>
        <dbReference type="Google" id="ProtNLM"/>
    </source>
</evidence>
<dbReference type="GO" id="GO:0003677">
    <property type="term" value="F:DNA binding"/>
    <property type="evidence" value="ECO:0007669"/>
    <property type="project" value="UniProtKB-UniRule"/>
</dbReference>
<proteinExistence type="predicted"/>
<keyword evidence="2 4" id="KW-0238">DNA-binding</keyword>
<name>A0A6M5Z514_9BACT</name>
<dbReference type="AlphaFoldDB" id="A0A6M5Z514"/>
<evidence type="ECO:0000313" key="7">
    <source>
        <dbReference type="EMBL" id="QJX01156.1"/>
    </source>
</evidence>
<reference evidence="8" key="1">
    <citation type="submission" date="2020-05" db="EMBL/GenBank/DDBJ databases">
        <title>Frigoriglobus tundricola gen. nov., sp. nov., a psychrotolerant cellulolytic planctomycete of the family Gemmataceae with two divergent copies of 16S rRNA gene.</title>
        <authorList>
            <person name="Kulichevskaya I.S."/>
            <person name="Ivanova A.A."/>
            <person name="Naumoff D.G."/>
            <person name="Beletsky A.V."/>
            <person name="Rijpstra W.I.C."/>
            <person name="Sinninghe Damste J.S."/>
            <person name="Mardanov A.V."/>
            <person name="Ravin N.V."/>
            <person name="Dedysh S.N."/>
        </authorList>
    </citation>
    <scope>NUCLEOTIDE SEQUENCE [LARGE SCALE GENOMIC DNA]</scope>
    <source>
        <strain evidence="8">PL17</strain>
    </source>
</reference>
<protein>
    <recommendedName>
        <fullName evidence="9">Integrase</fullName>
    </recommendedName>
</protein>
<dbReference type="InterPro" id="IPR044068">
    <property type="entry name" value="CB"/>
</dbReference>
<evidence type="ECO:0000259" key="5">
    <source>
        <dbReference type="PROSITE" id="PS51898"/>
    </source>
</evidence>
<dbReference type="PANTHER" id="PTHR30349">
    <property type="entry name" value="PHAGE INTEGRASE-RELATED"/>
    <property type="match status" value="1"/>
</dbReference>
<evidence type="ECO:0000256" key="2">
    <source>
        <dbReference type="ARBA" id="ARBA00023125"/>
    </source>
</evidence>
<dbReference type="SUPFAM" id="SSF56349">
    <property type="entry name" value="DNA breaking-rejoining enzymes"/>
    <property type="match status" value="1"/>
</dbReference>
<evidence type="ECO:0000256" key="4">
    <source>
        <dbReference type="PROSITE-ProRule" id="PRU01248"/>
    </source>
</evidence>
<dbReference type="KEGG" id="ftj:FTUN_8795"/>